<reference evidence="3 4" key="1">
    <citation type="submission" date="2019-09" db="EMBL/GenBank/DDBJ databases">
        <authorList>
            <person name="Brejova B."/>
        </authorList>
    </citation>
    <scope>NUCLEOTIDE SEQUENCE [LARGE SCALE GENOMIC DNA]</scope>
</reference>
<dbReference type="GeneID" id="43585223"/>
<sequence length="762" mass="86951">MSANIALPVYQPWVPSPQQEEPWQAPPSQMPQFPIRGEPPLQICAGPILRYIGLTDDLLIWRGSVLIVTNDIGTPANQRSPMFFFRISIPGSNSELTTGSIEAEKIIQEYGKTFWRFPLNLYLHESSEVYVEYNINNFALQGNFYLPAQSQTMNMVFHSCNGFSLSVTPEDFKGDLWRDVLRHHEAQHYHVMLGGGDQIYCDTVKLNCPPIAVWANEKSSKKKRTMQFTPKDKQITEEYILNHYIAWFGQGWWDGPHGKCLRPDFPKALAHIPSVNIFDDHDIIDGFGSYAEETMSSPIFSGIGQIAFKYYMLFQHQTNPAEDPKLEPSWILNPRPGPYMKQQARTIYARLGKEAAFLGLDCRTERTLEQIVYPDSYKIVFERLRAELGKDPNIRHLVVMLGVPIAYPRLVWLESILQSNLMSPLKFLSKKNIVLGGLVNDFDGAIEILDDLNDHWCAKTHKQERNQFVLQLQQLAQETSVRITLLGGDVHLGAMGRFYSSGEPGLYPETDHRLMLNVVCSAITNTPPSSNLADFLNTRNKTHHLHGDTDEDMVKLFKVDVDGTPRNNQTLLPRRNWCSIVQIQQRSTHYLNNHGKPNNVNVAATQPEGPIDTARFNSETDYPRYPDKKGALSIVLHFEKDQHRTSSETRPYEVIAPVLILKKNGTYRYQEQPYSGQAPAFPPRPLEQQGTLPYQEQQQPFQQQPLQQQPLQQQSQEGASAYDREYQQQLEMNSANAPAYPPRPQEEGIFSETGLQSRPQQQ</sequence>
<feature type="domain" description="PhoD-like phosphatase" evidence="2">
    <location>
        <begin position="151"/>
        <end position="419"/>
    </location>
</feature>
<dbReference type="PANTHER" id="PTHR46689">
    <property type="entry name" value="MEMBRANE PROTEIN, PUTATIVE-RELATED"/>
    <property type="match status" value="1"/>
</dbReference>
<feature type="compositionally biased region" description="Low complexity" evidence="1">
    <location>
        <begin position="694"/>
        <end position="716"/>
    </location>
</feature>
<feature type="compositionally biased region" description="Polar residues" evidence="1">
    <location>
        <begin position="753"/>
        <end position="762"/>
    </location>
</feature>
<dbReference type="CDD" id="cd07389">
    <property type="entry name" value="MPP_PhoD"/>
    <property type="match status" value="1"/>
</dbReference>
<feature type="domain" description="PhoD-like phosphatase" evidence="2">
    <location>
        <begin position="431"/>
        <end position="588"/>
    </location>
</feature>
<feature type="compositionally biased region" description="Polar residues" evidence="1">
    <location>
        <begin position="727"/>
        <end position="736"/>
    </location>
</feature>
<name>A0A5E8C5X1_9ASCO</name>
<dbReference type="GO" id="GO:0016020">
    <property type="term" value="C:membrane"/>
    <property type="evidence" value="ECO:0007669"/>
    <property type="project" value="TreeGrafter"/>
</dbReference>
<evidence type="ECO:0000256" key="1">
    <source>
        <dbReference type="SAM" id="MobiDB-lite"/>
    </source>
</evidence>
<dbReference type="Proteomes" id="UP000398389">
    <property type="component" value="Unassembled WGS sequence"/>
</dbReference>
<gene>
    <name evidence="3" type="ORF">SAPINGB_P006412</name>
</gene>
<dbReference type="InterPro" id="IPR043904">
    <property type="entry name" value="PhoD_2-like"/>
</dbReference>
<dbReference type="PANTHER" id="PTHR46689:SF1">
    <property type="entry name" value="PHOD-LIKE PHOSPHATASE DOMAIN-CONTAINING PROTEIN"/>
    <property type="match status" value="1"/>
</dbReference>
<dbReference type="RefSeq" id="XP_031857014.1">
    <property type="nucleotide sequence ID" value="XM_032001123.1"/>
</dbReference>
<evidence type="ECO:0000313" key="4">
    <source>
        <dbReference type="Proteomes" id="UP000398389"/>
    </source>
</evidence>
<dbReference type="InterPro" id="IPR038607">
    <property type="entry name" value="PhoD-like_sf"/>
</dbReference>
<keyword evidence="4" id="KW-1185">Reference proteome</keyword>
<feature type="region of interest" description="Disordered" evidence="1">
    <location>
        <begin position="694"/>
        <end position="762"/>
    </location>
</feature>
<dbReference type="Pfam" id="PF19050">
    <property type="entry name" value="PhoD_2"/>
    <property type="match status" value="2"/>
</dbReference>
<accession>A0A5E8C5X1</accession>
<dbReference type="Gene3D" id="3.60.21.70">
    <property type="entry name" value="PhoD-like phosphatase"/>
    <property type="match status" value="1"/>
</dbReference>
<dbReference type="OrthoDB" id="2419400at2759"/>
<evidence type="ECO:0000313" key="3">
    <source>
        <dbReference type="EMBL" id="VVT58843.1"/>
    </source>
</evidence>
<dbReference type="InterPro" id="IPR018946">
    <property type="entry name" value="PhoD-like_MPP"/>
</dbReference>
<dbReference type="EMBL" id="CABVLU010000005">
    <property type="protein sequence ID" value="VVT58843.1"/>
    <property type="molecule type" value="Genomic_DNA"/>
</dbReference>
<evidence type="ECO:0000259" key="2">
    <source>
        <dbReference type="Pfam" id="PF19050"/>
    </source>
</evidence>
<organism evidence="3 4">
    <name type="scientific">Magnusiomyces paraingens</name>
    <dbReference type="NCBI Taxonomy" id="2606893"/>
    <lineage>
        <taxon>Eukaryota</taxon>
        <taxon>Fungi</taxon>
        <taxon>Dikarya</taxon>
        <taxon>Ascomycota</taxon>
        <taxon>Saccharomycotina</taxon>
        <taxon>Dipodascomycetes</taxon>
        <taxon>Dipodascales</taxon>
        <taxon>Dipodascaceae</taxon>
        <taxon>Magnusiomyces</taxon>
    </lineage>
</organism>
<protein>
    <recommendedName>
        <fullName evidence="2">PhoD-like phosphatase domain-containing protein</fullName>
    </recommendedName>
</protein>
<proteinExistence type="predicted"/>
<dbReference type="AlphaFoldDB" id="A0A5E8C5X1"/>